<dbReference type="SUPFAM" id="SSF52972">
    <property type="entry name" value="ITPase-like"/>
    <property type="match status" value="1"/>
</dbReference>
<gene>
    <name evidence="5" type="ORF">CAXC1_260008</name>
</gene>
<comment type="similarity">
    <text evidence="4">Belongs to the Maf family. YhdE subfamily.</text>
</comment>
<dbReference type="EMBL" id="CAWVOK010000018">
    <property type="protein sequence ID" value="CAK8162895.1"/>
    <property type="molecule type" value="Genomic_DNA"/>
</dbReference>
<feature type="site" description="Important for substrate specificity" evidence="4">
    <location>
        <position position="89"/>
    </location>
</feature>
<evidence type="ECO:0000313" key="5">
    <source>
        <dbReference type="EMBL" id="CAK8162895.1"/>
    </source>
</evidence>
<feature type="site" description="Important for substrate specificity" evidence="4">
    <location>
        <position position="28"/>
    </location>
</feature>
<keyword evidence="2 4" id="KW-0378">Hydrolase</keyword>
<reference evidence="5 6" key="1">
    <citation type="submission" date="2024-01" db="EMBL/GenBank/DDBJ databases">
        <authorList>
            <person name="Kunselman E."/>
        </authorList>
    </citation>
    <scope>NUCLEOTIDE SEQUENCE [LARGE SCALE GENOMIC DNA]</scope>
    <source>
        <strain evidence="5">2 abalone samples</strain>
    </source>
</reference>
<dbReference type="InterPro" id="IPR003697">
    <property type="entry name" value="Maf-like"/>
</dbReference>
<evidence type="ECO:0000313" key="6">
    <source>
        <dbReference type="Proteomes" id="UP001314181"/>
    </source>
</evidence>
<feature type="active site" description="Proton acceptor" evidence="4">
    <location>
        <position position="88"/>
    </location>
</feature>
<comment type="caution">
    <text evidence="4">Lacks conserved residue(s) required for the propagation of feature annotation.</text>
</comment>
<sequence length="207" mass="23310">MVELVVPGLQKFRLQLTNPLLLASGSPRRKELLAKIGVFPTLIKNPNVDERIRKNESAKCYTLRMAKLKISTFRDCLQYSDYIMLSADTVVVLSGQVLGKPSDINEAKNFLCKMSGRRHRIYSSLCFVTPSRNIILRTVVSIVKIKCLSSKEIDFYLSTGEWQGKAGGYALQGFADAFVQWFRGSYSAAVGLPLCQVYKVIDNYLLR</sequence>
<comment type="caution">
    <text evidence="5">The sequence shown here is derived from an EMBL/GenBank/DDBJ whole genome shotgun (WGS) entry which is preliminary data.</text>
</comment>
<comment type="subcellular location">
    <subcellularLocation>
        <location evidence="4">Cytoplasm</location>
    </subcellularLocation>
</comment>
<comment type="function">
    <text evidence="4">Nucleoside triphosphate pyrophosphatase that hydrolyzes dTTP and UTP. May have a dual role in cell division arrest and in preventing the incorporation of modified nucleotides into cellular nucleic acids.</text>
</comment>
<evidence type="ECO:0000256" key="1">
    <source>
        <dbReference type="ARBA" id="ARBA00001968"/>
    </source>
</evidence>
<comment type="cofactor">
    <cofactor evidence="1 4">
        <name>a divalent metal cation</name>
        <dbReference type="ChEBI" id="CHEBI:60240"/>
    </cofactor>
</comment>
<keyword evidence="4" id="KW-0963">Cytoplasm</keyword>
<dbReference type="NCBIfam" id="TIGR00172">
    <property type="entry name" value="maf"/>
    <property type="match status" value="1"/>
</dbReference>
<evidence type="ECO:0000256" key="2">
    <source>
        <dbReference type="ARBA" id="ARBA00022801"/>
    </source>
</evidence>
<comment type="catalytic activity">
    <reaction evidence="4">
        <text>UTP + H2O = UMP + diphosphate + H(+)</text>
        <dbReference type="Rhea" id="RHEA:29395"/>
        <dbReference type="ChEBI" id="CHEBI:15377"/>
        <dbReference type="ChEBI" id="CHEBI:15378"/>
        <dbReference type="ChEBI" id="CHEBI:33019"/>
        <dbReference type="ChEBI" id="CHEBI:46398"/>
        <dbReference type="ChEBI" id="CHEBI:57865"/>
        <dbReference type="EC" id="3.6.1.9"/>
    </reaction>
</comment>
<proteinExistence type="inferred from homology"/>
<organism evidence="5 6">
    <name type="scientific">Candidatus Xenohaliotis californiensis</name>
    <dbReference type="NCBI Taxonomy" id="84677"/>
    <lineage>
        <taxon>Bacteria</taxon>
        <taxon>Pseudomonadati</taxon>
        <taxon>Pseudomonadota</taxon>
        <taxon>Alphaproteobacteria</taxon>
        <taxon>Rickettsiales</taxon>
        <taxon>Anaplasmataceae</taxon>
        <taxon>Candidatus Xenohaliotis</taxon>
    </lineage>
</organism>
<dbReference type="Proteomes" id="UP001314181">
    <property type="component" value="Unassembled WGS sequence"/>
</dbReference>
<dbReference type="CDD" id="cd00555">
    <property type="entry name" value="Maf"/>
    <property type="match status" value="1"/>
</dbReference>
<dbReference type="RefSeq" id="WP_338363907.1">
    <property type="nucleotide sequence ID" value="NZ_CAWVOK010000018.1"/>
</dbReference>
<dbReference type="Pfam" id="PF02545">
    <property type="entry name" value="Maf"/>
    <property type="match status" value="1"/>
</dbReference>
<keyword evidence="3 4" id="KW-0546">Nucleotide metabolism</keyword>
<comment type="catalytic activity">
    <reaction evidence="4">
        <text>dTTP + H2O = dTMP + diphosphate + H(+)</text>
        <dbReference type="Rhea" id="RHEA:28534"/>
        <dbReference type="ChEBI" id="CHEBI:15377"/>
        <dbReference type="ChEBI" id="CHEBI:15378"/>
        <dbReference type="ChEBI" id="CHEBI:33019"/>
        <dbReference type="ChEBI" id="CHEBI:37568"/>
        <dbReference type="ChEBI" id="CHEBI:63528"/>
        <dbReference type="EC" id="3.6.1.9"/>
    </reaction>
</comment>
<dbReference type="PANTHER" id="PTHR43213:SF5">
    <property type="entry name" value="BIFUNCTIONAL DTTP_UTP PYROPHOSPHATASE_METHYLTRANSFERASE PROTEIN-RELATED"/>
    <property type="match status" value="1"/>
</dbReference>
<evidence type="ECO:0000256" key="3">
    <source>
        <dbReference type="ARBA" id="ARBA00023080"/>
    </source>
</evidence>
<dbReference type="Gene3D" id="3.90.950.10">
    <property type="match status" value="1"/>
</dbReference>
<dbReference type="PIRSF" id="PIRSF006305">
    <property type="entry name" value="Maf"/>
    <property type="match status" value="1"/>
</dbReference>
<dbReference type="EC" id="3.6.1.9" evidence="4"/>
<evidence type="ECO:0000256" key="4">
    <source>
        <dbReference type="HAMAP-Rule" id="MF_00528"/>
    </source>
</evidence>
<keyword evidence="6" id="KW-1185">Reference proteome</keyword>
<protein>
    <recommendedName>
        <fullName evidence="4">dTTP/UTP pyrophosphatase</fullName>
        <shortName evidence="4">dTTPase/UTPase</shortName>
        <ecNumber evidence="4">3.6.1.9</ecNumber>
    </recommendedName>
    <alternativeName>
        <fullName evidence="4">Nucleoside triphosphate pyrophosphatase</fullName>
    </alternativeName>
    <alternativeName>
        <fullName evidence="4">Nucleotide pyrophosphatase</fullName>
        <shortName evidence="4">Nucleotide PPase</shortName>
    </alternativeName>
</protein>
<dbReference type="GO" id="GO:0047429">
    <property type="term" value="F:nucleoside triphosphate diphosphatase activity"/>
    <property type="evidence" value="ECO:0007669"/>
    <property type="project" value="UniProtKB-EC"/>
</dbReference>
<feature type="site" description="Important for substrate specificity" evidence="4">
    <location>
        <position position="172"/>
    </location>
</feature>
<dbReference type="InterPro" id="IPR029001">
    <property type="entry name" value="ITPase-like_fam"/>
</dbReference>
<dbReference type="HAMAP" id="MF_00528">
    <property type="entry name" value="Maf"/>
    <property type="match status" value="1"/>
</dbReference>
<accession>A0ABP0EVW8</accession>
<dbReference type="PANTHER" id="PTHR43213">
    <property type="entry name" value="BIFUNCTIONAL DTTP/UTP PYROPHOSPHATASE/METHYLTRANSFERASE PROTEIN-RELATED"/>
    <property type="match status" value="1"/>
</dbReference>
<name>A0ABP0EVW8_9RICK</name>